<name>A0AAD9AI79_9PEZI</name>
<dbReference type="InterPro" id="IPR056125">
    <property type="entry name" value="DUF7708"/>
</dbReference>
<sequence>MNQLQHRGTSEPADRALLLDPRAHFRTSSGDTTVAPFSNSGNVSSMSSGLAWGGNSNPYSHWYINSVQQQSFNPAKDAYDKAVEILRKELTAAERQLIRLGEHNSIQDVRLALDKALEEYQKKMKGSKVRDWLAKCSSRVMYYGAVFDTFSQHHPEYVSLAWGAFKFLFIAVLNYEELLVEVSKAVSRIADVLRRTELHSLLYSTPRMQETVAQLYAKILEFSIMAIRFYKKGKLSHSIASIVKPFSLTFKPIIEEIRERSVRVDELASALSKAEIRDLHIKMHGLSHSVAQLTEMVALQSQSLLSFQIQHQKMFQNTQIDAIRSAILIADTPVAADSLNWCRSMRNRRRQKSFTQVPSQELFKLKIWVSDSSSSLLLAQGRGVTTSALDFAADFINIVIDYDYPVIWALPSIVIDSINETVPVSMSGVLKSLINQILTANPDLVVEGINPLTAHHFKSDVTIKKWFDIFDRCIAGTSRLFVVIDMSLIETASQHEEAETQSFGTDEFIEQMVAVVSRKVTGGLRVVVASGRLQPFTNLDTEEVFKGNHVHTDRGRRVEMMMKQPRFRAADRGKQRQITARFRSSLV</sequence>
<evidence type="ECO:0000313" key="4">
    <source>
        <dbReference type="Proteomes" id="UP001243330"/>
    </source>
</evidence>
<gene>
    <name evidence="3" type="ORF">CCHR01_09347</name>
</gene>
<evidence type="ECO:0000259" key="2">
    <source>
        <dbReference type="Pfam" id="PF24809"/>
    </source>
</evidence>
<keyword evidence="1" id="KW-0175">Coiled coil</keyword>
<dbReference type="EMBL" id="JAQOWY010000183">
    <property type="protein sequence ID" value="KAK1848034.1"/>
    <property type="molecule type" value="Genomic_DNA"/>
</dbReference>
<dbReference type="Pfam" id="PF24809">
    <property type="entry name" value="DUF7708"/>
    <property type="match status" value="1"/>
</dbReference>
<evidence type="ECO:0000256" key="1">
    <source>
        <dbReference type="SAM" id="Coils"/>
    </source>
</evidence>
<accession>A0AAD9AI79</accession>
<reference evidence="3" key="1">
    <citation type="submission" date="2023-01" db="EMBL/GenBank/DDBJ databases">
        <title>Colletotrichum chrysophilum M932 genome sequence.</title>
        <authorList>
            <person name="Baroncelli R."/>
        </authorList>
    </citation>
    <scope>NUCLEOTIDE SEQUENCE</scope>
    <source>
        <strain evidence="3">M932</strain>
    </source>
</reference>
<evidence type="ECO:0000313" key="3">
    <source>
        <dbReference type="EMBL" id="KAK1848034.1"/>
    </source>
</evidence>
<feature type="coiled-coil region" evidence="1">
    <location>
        <begin position="76"/>
        <end position="103"/>
    </location>
</feature>
<keyword evidence="4" id="KW-1185">Reference proteome</keyword>
<dbReference type="AlphaFoldDB" id="A0AAD9AI79"/>
<protein>
    <submittedName>
        <fullName evidence="3">Nacht domain protein</fullName>
    </submittedName>
</protein>
<feature type="domain" description="DUF7708" evidence="2">
    <location>
        <begin position="131"/>
        <end position="276"/>
    </location>
</feature>
<dbReference type="Proteomes" id="UP001243330">
    <property type="component" value="Unassembled WGS sequence"/>
</dbReference>
<comment type="caution">
    <text evidence="3">The sequence shown here is derived from an EMBL/GenBank/DDBJ whole genome shotgun (WGS) entry which is preliminary data.</text>
</comment>
<organism evidence="3 4">
    <name type="scientific">Colletotrichum chrysophilum</name>
    <dbReference type="NCBI Taxonomy" id="1836956"/>
    <lineage>
        <taxon>Eukaryota</taxon>
        <taxon>Fungi</taxon>
        <taxon>Dikarya</taxon>
        <taxon>Ascomycota</taxon>
        <taxon>Pezizomycotina</taxon>
        <taxon>Sordariomycetes</taxon>
        <taxon>Hypocreomycetidae</taxon>
        <taxon>Glomerellales</taxon>
        <taxon>Glomerellaceae</taxon>
        <taxon>Colletotrichum</taxon>
        <taxon>Colletotrichum gloeosporioides species complex</taxon>
    </lineage>
</organism>
<proteinExistence type="predicted"/>